<dbReference type="EMBL" id="AE014075">
    <property type="protein sequence ID" value="AAN79963.1"/>
    <property type="molecule type" value="Genomic_DNA"/>
</dbReference>
<protein>
    <submittedName>
        <fullName evidence="1">Uncharacterized protein</fullName>
    </submittedName>
</protein>
<name>A0A0H2V6Q1_ECOL6</name>
<dbReference type="AlphaFoldDB" id="A0A0H2V6Q1"/>
<reference evidence="1 2" key="1">
    <citation type="journal article" date="2002" name="Proc. Natl. Acad. Sci. U.S.A.">
        <title>Extensive mosaic structure revealed by the complete genome sequence of uropathogenic Escherichia coli.</title>
        <authorList>
            <person name="Welch R.A."/>
            <person name="Burland V."/>
            <person name="Plunkett G.III."/>
            <person name="Redford P."/>
            <person name="Roesch P."/>
            <person name="Rasko D."/>
            <person name="Buckles E.L."/>
            <person name="Liou S.R."/>
            <person name="Boutin A."/>
            <person name="Hackett J."/>
            <person name="Stroud D."/>
            <person name="Mayhew G.F."/>
            <person name="Rose D.J."/>
            <person name="Zhou S."/>
            <person name="Schwartz D.C."/>
            <person name="Perna N.T."/>
            <person name="Mobley H.L."/>
            <person name="Donnenberg M.S."/>
            <person name="Blattner F.R."/>
        </authorList>
    </citation>
    <scope>NUCLEOTIDE SEQUENCE [LARGE SCALE GENOMIC DNA]</scope>
    <source>
        <strain evidence="2">CFT073 / ATCC 700928 / UPEC</strain>
    </source>
</reference>
<keyword evidence="2" id="KW-1185">Reference proteome</keyword>
<evidence type="ECO:0000313" key="2">
    <source>
        <dbReference type="Proteomes" id="UP000001410"/>
    </source>
</evidence>
<evidence type="ECO:0000313" key="1">
    <source>
        <dbReference type="EMBL" id="AAN79963.1"/>
    </source>
</evidence>
<dbReference type="KEGG" id="ecc:c1494"/>
<gene>
    <name evidence="1" type="ordered locus">c1494</name>
</gene>
<accession>A0A0H2V6Q1</accession>
<organism evidence="1 2">
    <name type="scientific">Escherichia coli O6:H1 (strain CFT073 / ATCC 700928 / UPEC)</name>
    <dbReference type="NCBI Taxonomy" id="199310"/>
    <lineage>
        <taxon>Bacteria</taxon>
        <taxon>Pseudomonadati</taxon>
        <taxon>Pseudomonadota</taxon>
        <taxon>Gammaproteobacteria</taxon>
        <taxon>Enterobacterales</taxon>
        <taxon>Enterobacteriaceae</taxon>
        <taxon>Escherichia</taxon>
    </lineage>
</organism>
<dbReference type="HOGENOM" id="CLU_2368384_0_0_6"/>
<proteinExistence type="predicted"/>
<sequence>MPVSFFTPESVNHGFQLLDVCPCPGVAGGHVMRRGLYQRKITPELINRHHAIIFVTFTTVGYAPFLHALNHYRAAVLIAVNITAHEFSASFATGS</sequence>
<dbReference type="Proteomes" id="UP000001410">
    <property type="component" value="Chromosome"/>
</dbReference>